<feature type="transmembrane region" description="Helical" evidence="1">
    <location>
        <begin position="49"/>
        <end position="72"/>
    </location>
</feature>
<keyword evidence="3" id="KW-1185">Reference proteome</keyword>
<proteinExistence type="predicted"/>
<comment type="caution">
    <text evidence="2">The sequence shown here is derived from an EMBL/GenBank/DDBJ whole genome shotgun (WGS) entry which is preliminary data.</text>
</comment>
<keyword evidence="1" id="KW-0472">Membrane</keyword>
<accession>W9H5A8</accession>
<dbReference type="EMBL" id="AVFL01000005">
    <property type="protein sequence ID" value="EWY41214.1"/>
    <property type="molecule type" value="Genomic_DNA"/>
</dbReference>
<sequence length="79" mass="8603">MNARFSQIHGAVTDWPVVFDVGLTRIKAGDPTRRDDAAMSNPSLPLRAVVLKVTVALIVKIAIIAAAVYYLWPAPKFPT</sequence>
<dbReference type="Proteomes" id="UP000019486">
    <property type="component" value="Unassembled WGS sequence"/>
</dbReference>
<evidence type="ECO:0000313" key="2">
    <source>
        <dbReference type="EMBL" id="EWY41214.1"/>
    </source>
</evidence>
<dbReference type="AlphaFoldDB" id="W9H5A8"/>
<keyword evidence="1" id="KW-0812">Transmembrane</keyword>
<evidence type="ECO:0000256" key="1">
    <source>
        <dbReference type="SAM" id="Phobius"/>
    </source>
</evidence>
<dbReference type="STRING" id="1385369.N825_30290"/>
<protein>
    <submittedName>
        <fullName evidence="2">Uncharacterized protein</fullName>
    </submittedName>
</protein>
<organism evidence="2 3">
    <name type="scientific">Skermanella stibiiresistens SB22</name>
    <dbReference type="NCBI Taxonomy" id="1385369"/>
    <lineage>
        <taxon>Bacteria</taxon>
        <taxon>Pseudomonadati</taxon>
        <taxon>Pseudomonadota</taxon>
        <taxon>Alphaproteobacteria</taxon>
        <taxon>Rhodospirillales</taxon>
        <taxon>Azospirillaceae</taxon>
        <taxon>Skermanella</taxon>
    </lineage>
</organism>
<keyword evidence="1" id="KW-1133">Transmembrane helix</keyword>
<gene>
    <name evidence="2" type="ORF">N825_30290</name>
</gene>
<name>W9H5A8_9PROT</name>
<reference evidence="2 3" key="1">
    <citation type="submission" date="2013-08" db="EMBL/GenBank/DDBJ databases">
        <title>The genome sequence of Skermanella stibiiresistens.</title>
        <authorList>
            <person name="Zhu W."/>
            <person name="Wang G."/>
        </authorList>
    </citation>
    <scope>NUCLEOTIDE SEQUENCE [LARGE SCALE GENOMIC DNA]</scope>
    <source>
        <strain evidence="2 3">SB22</strain>
    </source>
</reference>
<evidence type="ECO:0000313" key="3">
    <source>
        <dbReference type="Proteomes" id="UP000019486"/>
    </source>
</evidence>